<sequence length="118" mass="14085">MFILQSKGWSLEKTLPNSFEDFFNKSEVIYEEDGEERKFTLTYLQYFEEKLDQLTSYEQSVSDRTFKDIAALASLLNHPELKLRKRLFISDETAFIRLFEGFDFKQISNIIETMMQNK</sequence>
<dbReference type="Proteomes" id="UP000215137">
    <property type="component" value="Chromosome"/>
</dbReference>
<protein>
    <submittedName>
        <fullName evidence="1">Uncharacterized protein</fullName>
    </submittedName>
</protein>
<dbReference type="EMBL" id="CP022983">
    <property type="protein sequence ID" value="ASV69145.1"/>
    <property type="molecule type" value="Genomic_DNA"/>
</dbReference>
<keyword evidence="2" id="KW-1185">Reference proteome</keyword>
<dbReference type="AlphaFoldDB" id="A0A248TLX5"/>
<accession>A0A248TLX5</accession>
<dbReference type="KEGG" id="bko:CKF48_18650"/>
<gene>
    <name evidence="1" type="ORF">CKF48_18650</name>
</gene>
<name>A0A248TLX5_9BACI</name>
<evidence type="ECO:0000313" key="2">
    <source>
        <dbReference type="Proteomes" id="UP000215137"/>
    </source>
</evidence>
<reference evidence="1 2" key="1">
    <citation type="submission" date="2017-08" db="EMBL/GenBank/DDBJ databases">
        <title>Complete Genome Sequence of Bacillus kochii Oregon-R-modENCODE STRAIN BDGP4, isolated from Drosophila melanogaster gut.</title>
        <authorList>
            <person name="Wan K.H."/>
            <person name="Yu C."/>
            <person name="Park S."/>
            <person name="Hammonds A.S."/>
            <person name="Booth B.W."/>
            <person name="Celniker S.E."/>
        </authorList>
    </citation>
    <scope>NUCLEOTIDE SEQUENCE [LARGE SCALE GENOMIC DNA]</scope>
    <source>
        <strain evidence="1 2">BDGP4</strain>
    </source>
</reference>
<proteinExistence type="predicted"/>
<dbReference type="OrthoDB" id="2475704at2"/>
<organism evidence="1 2">
    <name type="scientific">Cytobacillus kochii</name>
    <dbReference type="NCBI Taxonomy" id="859143"/>
    <lineage>
        <taxon>Bacteria</taxon>
        <taxon>Bacillati</taxon>
        <taxon>Bacillota</taxon>
        <taxon>Bacilli</taxon>
        <taxon>Bacillales</taxon>
        <taxon>Bacillaceae</taxon>
        <taxon>Cytobacillus</taxon>
    </lineage>
</organism>
<dbReference type="RefSeq" id="WP_095372709.1">
    <property type="nucleotide sequence ID" value="NZ_CP022983.1"/>
</dbReference>
<evidence type="ECO:0000313" key="1">
    <source>
        <dbReference type="EMBL" id="ASV69145.1"/>
    </source>
</evidence>